<dbReference type="InterPro" id="IPR033650">
    <property type="entry name" value="Ribosomal_mL46_NUDIX"/>
</dbReference>
<evidence type="ECO:0000256" key="4">
    <source>
        <dbReference type="ARBA" id="ARBA00022980"/>
    </source>
</evidence>
<dbReference type="Pfam" id="PF11788">
    <property type="entry name" value="MRP-L46"/>
    <property type="match status" value="1"/>
</dbReference>
<dbReference type="AlphaFoldDB" id="A0AAD9NEM3"/>
<keyword evidence="3" id="KW-0809">Transit peptide</keyword>
<sequence>MAAPLRRLVVPVRSSVLSRILGRRAVPCHRWLHVSRQCCAEQWQLVSAVCLERFPVTTQPKNKIEEDFSKLMAKLELEYSHLSDHELRHLEDLHLAERRKSEEYEESDAEVVRQTAVEAEDAWDAELQTFQPASRTTEADAKNDLTSVDRKLDKKLVLLVNQKLGDKNYWVMPQRPRKEGESMRQAAEEALRELCGDKAEAAYMGNAPCGFYKYKFPKKVQDEVGAIGAKVFFFKAQLRGGQVNATGPDVDGHMWLTKDELNEYTDRSYAEHIRRFIVEL</sequence>
<dbReference type="InterPro" id="IPR021757">
    <property type="entry name" value="Ribosomal_mL46_N"/>
</dbReference>
<feature type="domain" description="Large ribosomal subunit protein mL46 N-terminal" evidence="9">
    <location>
        <begin position="43"/>
        <end position="140"/>
    </location>
</feature>
<dbReference type="GO" id="GO:0003735">
    <property type="term" value="F:structural constituent of ribosome"/>
    <property type="evidence" value="ECO:0007669"/>
    <property type="project" value="InterPro"/>
</dbReference>
<dbReference type="PANTHER" id="PTHR13124">
    <property type="entry name" value="39S RIBOSOMAL PROTEIN L46, MITOCHONDRIAL PRECURSOR-RELATED"/>
    <property type="match status" value="1"/>
</dbReference>
<dbReference type="PANTHER" id="PTHR13124:SF12">
    <property type="entry name" value="LARGE RIBOSOMAL SUBUNIT PROTEIN ML46"/>
    <property type="match status" value="1"/>
</dbReference>
<keyword evidence="4" id="KW-0689">Ribosomal protein</keyword>
<dbReference type="GO" id="GO:0005743">
    <property type="term" value="C:mitochondrial inner membrane"/>
    <property type="evidence" value="ECO:0007669"/>
    <property type="project" value="UniProtKB-ARBA"/>
</dbReference>
<evidence type="ECO:0000256" key="1">
    <source>
        <dbReference type="ARBA" id="ARBA00004173"/>
    </source>
</evidence>
<evidence type="ECO:0000256" key="5">
    <source>
        <dbReference type="ARBA" id="ARBA00023128"/>
    </source>
</evidence>
<evidence type="ECO:0000256" key="6">
    <source>
        <dbReference type="ARBA" id="ARBA00023274"/>
    </source>
</evidence>
<reference evidence="10" key="1">
    <citation type="journal article" date="2023" name="Mol. Biol. Evol.">
        <title>Third-Generation Sequencing Reveals the Adaptive Role of the Epigenome in Three Deep-Sea Polychaetes.</title>
        <authorList>
            <person name="Perez M."/>
            <person name="Aroh O."/>
            <person name="Sun Y."/>
            <person name="Lan Y."/>
            <person name="Juniper S.K."/>
            <person name="Young C.R."/>
            <person name="Angers B."/>
            <person name="Qian P.Y."/>
        </authorList>
    </citation>
    <scope>NUCLEOTIDE SEQUENCE</scope>
    <source>
        <strain evidence="10">R07B-5</strain>
    </source>
</reference>
<dbReference type="GO" id="GO:0005762">
    <property type="term" value="C:mitochondrial large ribosomal subunit"/>
    <property type="evidence" value="ECO:0007669"/>
    <property type="project" value="TreeGrafter"/>
</dbReference>
<comment type="caution">
    <text evidence="10">The sequence shown here is derived from an EMBL/GenBank/DDBJ whole genome shotgun (WGS) entry which is preliminary data.</text>
</comment>
<organism evidence="10 11">
    <name type="scientific">Ridgeia piscesae</name>
    <name type="common">Tubeworm</name>
    <dbReference type="NCBI Taxonomy" id="27915"/>
    <lineage>
        <taxon>Eukaryota</taxon>
        <taxon>Metazoa</taxon>
        <taxon>Spiralia</taxon>
        <taxon>Lophotrochozoa</taxon>
        <taxon>Annelida</taxon>
        <taxon>Polychaeta</taxon>
        <taxon>Sedentaria</taxon>
        <taxon>Canalipalpata</taxon>
        <taxon>Sabellida</taxon>
        <taxon>Siboglinidae</taxon>
        <taxon>Ridgeia</taxon>
    </lineage>
</organism>
<evidence type="ECO:0000259" key="9">
    <source>
        <dbReference type="Pfam" id="PF11788"/>
    </source>
</evidence>
<dbReference type="SUPFAM" id="SSF55811">
    <property type="entry name" value="Nudix"/>
    <property type="match status" value="1"/>
</dbReference>
<accession>A0AAD9NEM3</accession>
<keyword evidence="11" id="KW-1185">Reference proteome</keyword>
<proteinExistence type="inferred from homology"/>
<evidence type="ECO:0000256" key="7">
    <source>
        <dbReference type="ARBA" id="ARBA00035190"/>
    </source>
</evidence>
<comment type="similarity">
    <text evidence="2">Belongs to the mitochondrion-specific ribosomal protein mL46 family.</text>
</comment>
<evidence type="ECO:0000313" key="10">
    <source>
        <dbReference type="EMBL" id="KAK2165461.1"/>
    </source>
</evidence>
<keyword evidence="5" id="KW-0496">Mitochondrion</keyword>
<name>A0AAD9NEM3_RIDPI</name>
<dbReference type="InterPro" id="IPR040008">
    <property type="entry name" value="Ribosomal_mL46"/>
</dbReference>
<gene>
    <name evidence="10" type="ORF">NP493_1364g00023</name>
</gene>
<dbReference type="Proteomes" id="UP001209878">
    <property type="component" value="Unassembled WGS sequence"/>
</dbReference>
<dbReference type="FunFam" id="3.90.79.10:FF:000018">
    <property type="entry name" value="39S ribosomal protein L46, mitochondrial"/>
    <property type="match status" value="1"/>
</dbReference>
<dbReference type="EMBL" id="JAODUO010001364">
    <property type="protein sequence ID" value="KAK2165461.1"/>
    <property type="molecule type" value="Genomic_DNA"/>
</dbReference>
<dbReference type="Gene3D" id="3.90.79.10">
    <property type="entry name" value="Nucleoside Triphosphate Pyrophosphohydrolase"/>
    <property type="match status" value="1"/>
</dbReference>
<evidence type="ECO:0000313" key="11">
    <source>
        <dbReference type="Proteomes" id="UP001209878"/>
    </source>
</evidence>
<keyword evidence="6" id="KW-0687">Ribonucleoprotein</keyword>
<evidence type="ECO:0000256" key="2">
    <source>
        <dbReference type="ARBA" id="ARBA00009070"/>
    </source>
</evidence>
<protein>
    <recommendedName>
        <fullName evidence="7">Large ribosomal subunit protein mL46</fullName>
    </recommendedName>
    <alternativeName>
        <fullName evidence="8">39S ribosomal protein L46, mitochondrial</fullName>
    </alternativeName>
</protein>
<comment type="subcellular location">
    <subcellularLocation>
        <location evidence="1">Mitochondrion</location>
    </subcellularLocation>
</comment>
<evidence type="ECO:0000256" key="8">
    <source>
        <dbReference type="ARBA" id="ARBA00035534"/>
    </source>
</evidence>
<dbReference type="InterPro" id="IPR015797">
    <property type="entry name" value="NUDIX_hydrolase-like_dom_sf"/>
</dbReference>
<evidence type="ECO:0000256" key="3">
    <source>
        <dbReference type="ARBA" id="ARBA00022946"/>
    </source>
</evidence>
<dbReference type="CDD" id="cd04661">
    <property type="entry name" value="NUDIX_MRP_L46"/>
    <property type="match status" value="1"/>
</dbReference>